<protein>
    <submittedName>
        <fullName evidence="3">CubicO group peptidase (Beta-lactamase class C family)</fullName>
    </submittedName>
</protein>
<name>A0A2V3VVH6_9BACI</name>
<evidence type="ECO:0000256" key="1">
    <source>
        <dbReference type="ARBA" id="ARBA00022801"/>
    </source>
</evidence>
<accession>A0A2V3VVH6</accession>
<keyword evidence="1" id="KW-0378">Hydrolase</keyword>
<dbReference type="InterPro" id="IPR050789">
    <property type="entry name" value="Diverse_Enzym_Activities"/>
</dbReference>
<organism evidence="3 4">
    <name type="scientific">Pseudogracilibacillus auburnensis</name>
    <dbReference type="NCBI Taxonomy" id="1494959"/>
    <lineage>
        <taxon>Bacteria</taxon>
        <taxon>Bacillati</taxon>
        <taxon>Bacillota</taxon>
        <taxon>Bacilli</taxon>
        <taxon>Bacillales</taxon>
        <taxon>Bacillaceae</taxon>
        <taxon>Pseudogracilibacillus</taxon>
    </lineage>
</organism>
<dbReference type="EMBL" id="QJJQ01000009">
    <property type="protein sequence ID" value="PXW85982.1"/>
    <property type="molecule type" value="Genomic_DNA"/>
</dbReference>
<evidence type="ECO:0000259" key="2">
    <source>
        <dbReference type="Pfam" id="PF00144"/>
    </source>
</evidence>
<evidence type="ECO:0000313" key="4">
    <source>
        <dbReference type="Proteomes" id="UP000247978"/>
    </source>
</evidence>
<dbReference type="Gene3D" id="3.40.710.10">
    <property type="entry name" value="DD-peptidase/beta-lactamase superfamily"/>
    <property type="match status" value="1"/>
</dbReference>
<dbReference type="GO" id="GO:0016787">
    <property type="term" value="F:hydrolase activity"/>
    <property type="evidence" value="ECO:0007669"/>
    <property type="project" value="UniProtKB-KW"/>
</dbReference>
<reference evidence="3 4" key="1">
    <citation type="submission" date="2018-05" db="EMBL/GenBank/DDBJ databases">
        <title>Genomic Encyclopedia of Type Strains, Phase IV (KMG-IV): sequencing the most valuable type-strain genomes for metagenomic binning, comparative biology and taxonomic classification.</title>
        <authorList>
            <person name="Goeker M."/>
        </authorList>
    </citation>
    <scope>NUCLEOTIDE SEQUENCE [LARGE SCALE GENOMIC DNA]</scope>
    <source>
        <strain evidence="3 4">DSM 28556</strain>
    </source>
</reference>
<keyword evidence="4" id="KW-1185">Reference proteome</keyword>
<dbReference type="PANTHER" id="PTHR43283:SF11">
    <property type="entry name" value="BETA-LACTAMASE-RELATED DOMAIN-CONTAINING PROTEIN"/>
    <property type="match status" value="1"/>
</dbReference>
<dbReference type="InterPro" id="IPR012338">
    <property type="entry name" value="Beta-lactam/transpept-like"/>
</dbReference>
<dbReference type="Proteomes" id="UP000247978">
    <property type="component" value="Unassembled WGS sequence"/>
</dbReference>
<dbReference type="Pfam" id="PF00144">
    <property type="entry name" value="Beta-lactamase"/>
    <property type="match status" value="1"/>
</dbReference>
<comment type="caution">
    <text evidence="3">The sequence shown here is derived from an EMBL/GenBank/DDBJ whole genome shotgun (WGS) entry which is preliminary data.</text>
</comment>
<dbReference type="InterPro" id="IPR001466">
    <property type="entry name" value="Beta-lactam-related"/>
</dbReference>
<dbReference type="AlphaFoldDB" id="A0A2V3VVH6"/>
<gene>
    <name evidence="3" type="ORF">DFR56_109145</name>
</gene>
<dbReference type="SUPFAM" id="SSF56601">
    <property type="entry name" value="beta-lactamase/transpeptidase-like"/>
    <property type="match status" value="1"/>
</dbReference>
<feature type="domain" description="Beta-lactamase-related" evidence="2">
    <location>
        <begin position="27"/>
        <end position="361"/>
    </location>
</feature>
<proteinExistence type="predicted"/>
<sequence length="383" mass="43588">MIVSGYIKGRFMGWNHMLEDELNRLFHFYLKKSYFSGAVCLISKGDEIIFKASYGNRIDKTMESNSNYSLSRTTKKMNTSTIFDLASITKMFITTIILHFISQGKLQLRTPLGECLLDIREKSNLMDHIGHVTMEQLLTHSSGIPAWYPFYVEHDKKFYTILNSIVSPSSMVEDVTYSDINYMLLGEVIKKKSKLSLEECVNRVFIQSLEMKTLTFGPGFGNNVAATEFGNRIEQKMCAERGLQFNHWRSTDLPIIGEVNDGNCHYYFQGKSGHAGLFASAMDVLKLGHLYVKGGEYQGKSIINREIIQRSTTKLNHTRGLGWEFSDVFPNGYGHTGFTGTSLWVVPTKKMVVVILTNRLHVSKPISIQSFRKEVHQKIINTI</sequence>
<evidence type="ECO:0000313" key="3">
    <source>
        <dbReference type="EMBL" id="PXW85982.1"/>
    </source>
</evidence>
<dbReference type="PANTHER" id="PTHR43283">
    <property type="entry name" value="BETA-LACTAMASE-RELATED"/>
    <property type="match status" value="1"/>
</dbReference>